<evidence type="ECO:0000313" key="3">
    <source>
        <dbReference type="EMBL" id="HIW87291.1"/>
    </source>
</evidence>
<dbReference type="AlphaFoldDB" id="A0A9D1RFG5"/>
<evidence type="ECO:0000313" key="4">
    <source>
        <dbReference type="Proteomes" id="UP000824267"/>
    </source>
</evidence>
<dbReference type="Proteomes" id="UP000824267">
    <property type="component" value="Unassembled WGS sequence"/>
</dbReference>
<dbReference type="GO" id="GO:0005737">
    <property type="term" value="C:cytoplasm"/>
    <property type="evidence" value="ECO:0007669"/>
    <property type="project" value="TreeGrafter"/>
</dbReference>
<dbReference type="InterPro" id="IPR004408">
    <property type="entry name" value="Biotin_CoA_COase_ligase"/>
</dbReference>
<dbReference type="Gene3D" id="3.30.930.10">
    <property type="entry name" value="Bira Bifunctional Protein, Domain 2"/>
    <property type="match status" value="1"/>
</dbReference>
<keyword evidence="1 3" id="KW-0436">Ligase</keyword>
<dbReference type="NCBIfam" id="TIGR00121">
    <property type="entry name" value="birA_ligase"/>
    <property type="match status" value="1"/>
</dbReference>
<dbReference type="PANTHER" id="PTHR12835">
    <property type="entry name" value="BIOTIN PROTEIN LIGASE"/>
    <property type="match status" value="1"/>
</dbReference>
<reference evidence="3" key="1">
    <citation type="journal article" date="2021" name="PeerJ">
        <title>Extensive microbial diversity within the chicken gut microbiome revealed by metagenomics and culture.</title>
        <authorList>
            <person name="Gilroy R."/>
            <person name="Ravi A."/>
            <person name="Getino M."/>
            <person name="Pursley I."/>
            <person name="Horton D.L."/>
            <person name="Alikhan N.F."/>
            <person name="Baker D."/>
            <person name="Gharbi K."/>
            <person name="Hall N."/>
            <person name="Watson M."/>
            <person name="Adriaenssens E.M."/>
            <person name="Foster-Nyarko E."/>
            <person name="Jarju S."/>
            <person name="Secka A."/>
            <person name="Antonio M."/>
            <person name="Oren A."/>
            <person name="Chaudhuri R.R."/>
            <person name="La Ragione R."/>
            <person name="Hildebrand F."/>
            <person name="Pallen M.J."/>
        </authorList>
    </citation>
    <scope>NUCLEOTIDE SEQUENCE</scope>
    <source>
        <strain evidence="3">Gambia16-930</strain>
    </source>
</reference>
<dbReference type="PROSITE" id="PS51733">
    <property type="entry name" value="BPL_LPL_CATALYTIC"/>
    <property type="match status" value="1"/>
</dbReference>
<organism evidence="3 4">
    <name type="scientific">Candidatus Onthomorpha intestinigallinarum</name>
    <dbReference type="NCBI Taxonomy" id="2840880"/>
    <lineage>
        <taxon>Bacteria</taxon>
        <taxon>Pseudomonadati</taxon>
        <taxon>Bacteroidota</taxon>
        <taxon>Bacteroidia</taxon>
        <taxon>Bacteroidales</taxon>
        <taxon>Candidatus Onthomorpha</taxon>
    </lineage>
</organism>
<dbReference type="GO" id="GO:0004077">
    <property type="term" value="F:biotin--[biotin carboxyl-carrier protein] ligase activity"/>
    <property type="evidence" value="ECO:0007669"/>
    <property type="project" value="UniProtKB-EC"/>
</dbReference>
<dbReference type="InterPro" id="IPR045864">
    <property type="entry name" value="aa-tRNA-synth_II/BPL/LPL"/>
</dbReference>
<gene>
    <name evidence="3" type="ORF">IAC47_03335</name>
</gene>
<proteinExistence type="predicted"/>
<reference evidence="3" key="2">
    <citation type="submission" date="2021-04" db="EMBL/GenBank/DDBJ databases">
        <authorList>
            <person name="Gilroy R."/>
        </authorList>
    </citation>
    <scope>NUCLEOTIDE SEQUENCE</scope>
    <source>
        <strain evidence="3">Gambia16-930</strain>
    </source>
</reference>
<evidence type="ECO:0000256" key="1">
    <source>
        <dbReference type="ARBA" id="ARBA00022598"/>
    </source>
</evidence>
<evidence type="ECO:0000259" key="2">
    <source>
        <dbReference type="PROSITE" id="PS51733"/>
    </source>
</evidence>
<accession>A0A9D1RFG5</accession>
<feature type="domain" description="BPL/LPL catalytic" evidence="2">
    <location>
        <begin position="1"/>
        <end position="175"/>
    </location>
</feature>
<dbReference type="EMBL" id="DXGG01000112">
    <property type="protein sequence ID" value="HIW87291.1"/>
    <property type="molecule type" value="Genomic_DNA"/>
</dbReference>
<protein>
    <submittedName>
        <fullName evidence="3">Biotin--[acetyl-CoA-carboxylase] ligase</fullName>
        <ecNumber evidence="3">6.3.4.15</ecNumber>
    </submittedName>
</protein>
<dbReference type="Pfam" id="PF03099">
    <property type="entry name" value="BPL_LplA_LipB"/>
    <property type="match status" value="1"/>
</dbReference>
<dbReference type="CDD" id="cd16442">
    <property type="entry name" value="BPL"/>
    <property type="match status" value="1"/>
</dbReference>
<name>A0A9D1RFG5_9BACT</name>
<sequence length="245" mass="28527">MIRLDRIDSTQSYLFSLDSKESLEEGTFVISRSQYDGRGQGKNVWECEDDKNIVFSLLLQPHFLHPSEQFAITQCMSLSVVDFLACYIEGDIWIKWPNDVYVGREKICGMLIQNRLMGDLFDKSFCGIGINVNQRKFRFAPNPTSLALQTDKEYDIDSLMDNLFKSIDNRYEQLRNNPKEALQEDYLNHLLYRNVWADYIYMGERIKAMILGVNGFGHLIFQDESCKMHVAELKELVFTHSGFIE</sequence>
<dbReference type="PANTHER" id="PTHR12835:SF5">
    <property type="entry name" value="BIOTIN--PROTEIN LIGASE"/>
    <property type="match status" value="1"/>
</dbReference>
<dbReference type="SUPFAM" id="SSF55681">
    <property type="entry name" value="Class II aaRS and biotin synthetases"/>
    <property type="match status" value="1"/>
</dbReference>
<dbReference type="InterPro" id="IPR004143">
    <property type="entry name" value="BPL_LPL_catalytic"/>
</dbReference>
<comment type="caution">
    <text evidence="3">The sequence shown here is derived from an EMBL/GenBank/DDBJ whole genome shotgun (WGS) entry which is preliminary data.</text>
</comment>
<dbReference type="EC" id="6.3.4.15" evidence="3"/>